<feature type="transmembrane region" description="Helical" evidence="5">
    <location>
        <begin position="35"/>
        <end position="58"/>
    </location>
</feature>
<sequence>MSICDNDPILFNVNNSMTIKILKNVRNFGNSYMKIHPYICFVICLIGTTFNFIHLIVLTRKNLRKSSVNSIMTVIAICDMITMLTYLIYNFHFRININFQFFQCLNPFSYLWLVFLYFHVILSIFLHSLTLWLAVVMAFVRRTTFKTNSFHSPWQSSMIAYKISFILMIGVFITTMPNIIVHTISKTTKVWNIEDSSQVYCKNFYDNSTLLKEAIYTLDFSEIAKKNNCKIFKANLWLTGIFNKLIPSILLLLLSFNLMYKLNEAEKKRKKFFYQYRKTSINERKFKKDKATTLLLGILIVFLLTELPQGIIIILSAIWTNDIFKEIYHYVADFLDLLSLINSSVHFFMYFIMSSRYRITFVNIVFRKNFGYLSHFSSRVTNSLFSREPTNYVSEIVLKLNDDSNKTNSSYRKRIKTDKLKQQKRYNKRNDMEVKDNNSVYSRKKLNKKFMTSSEKSLNIRISDTSTYSSFSSLFAYNNLRKENICEVGYTCSNINDIKNKQQKSFGDENISYL</sequence>
<dbReference type="InterPro" id="IPR017452">
    <property type="entry name" value="GPCR_Rhodpsn_7TM"/>
</dbReference>
<dbReference type="GeneID" id="36374870"/>
<dbReference type="WormBase" id="SRAE_1000077500">
    <property type="protein sequence ID" value="SRP04892"/>
    <property type="gene ID" value="WBGene00257375"/>
</dbReference>
<dbReference type="InterPro" id="IPR019427">
    <property type="entry name" value="7TM_GPCR_serpentine_rcpt_Srw"/>
</dbReference>
<dbReference type="PANTHER" id="PTHR46273">
    <property type="entry name" value="MYOSUPPRESSIN RECEPTOR 1, ISOFORM B-RELATED"/>
    <property type="match status" value="1"/>
</dbReference>
<feature type="transmembrane region" description="Helical" evidence="5">
    <location>
        <begin position="159"/>
        <end position="181"/>
    </location>
</feature>
<feature type="transmembrane region" description="Helical" evidence="5">
    <location>
        <begin position="294"/>
        <end position="319"/>
    </location>
</feature>
<dbReference type="PRINTS" id="PR00237">
    <property type="entry name" value="GPCRRHODOPSN"/>
</dbReference>
<organism evidence="7">
    <name type="scientific">Strongyloides ratti</name>
    <name type="common">Parasitic roundworm</name>
    <dbReference type="NCBI Taxonomy" id="34506"/>
    <lineage>
        <taxon>Eukaryota</taxon>
        <taxon>Metazoa</taxon>
        <taxon>Ecdysozoa</taxon>
        <taxon>Nematoda</taxon>
        <taxon>Chromadorea</taxon>
        <taxon>Rhabditida</taxon>
        <taxon>Tylenchina</taxon>
        <taxon>Panagrolaimomorpha</taxon>
        <taxon>Strongyloidoidea</taxon>
        <taxon>Strongyloididae</taxon>
        <taxon>Strongyloides</taxon>
    </lineage>
</organism>
<evidence type="ECO:0000256" key="1">
    <source>
        <dbReference type="ARBA" id="ARBA00004370"/>
    </source>
</evidence>
<dbReference type="GO" id="GO:0005886">
    <property type="term" value="C:plasma membrane"/>
    <property type="evidence" value="ECO:0007669"/>
    <property type="project" value="TreeGrafter"/>
</dbReference>
<dbReference type="WBParaSite" id="SRAE_1000077500.1">
    <property type="protein sequence ID" value="SRAE_1000077500.1"/>
    <property type="gene ID" value="WBGene00257375"/>
</dbReference>
<dbReference type="PROSITE" id="PS50262">
    <property type="entry name" value="G_PROTEIN_RECEP_F1_2"/>
    <property type="match status" value="1"/>
</dbReference>
<feature type="transmembrane region" description="Helical" evidence="5">
    <location>
        <begin position="109"/>
        <end position="139"/>
    </location>
</feature>
<dbReference type="Pfam" id="PF10324">
    <property type="entry name" value="7TM_GPCR_Srw"/>
    <property type="match status" value="1"/>
</dbReference>
<dbReference type="SUPFAM" id="SSF81321">
    <property type="entry name" value="Family A G protein-coupled receptor-like"/>
    <property type="match status" value="1"/>
</dbReference>
<accession>A0A090KYA6</accession>
<evidence type="ECO:0000256" key="2">
    <source>
        <dbReference type="ARBA" id="ARBA00022692"/>
    </source>
</evidence>
<dbReference type="STRING" id="34506.A0A090KYA6"/>
<dbReference type="OrthoDB" id="5864054at2759"/>
<gene>
    <name evidence="7 9 10" type="ORF">SRAE_1000077500</name>
</gene>
<evidence type="ECO:0000313" key="8">
    <source>
        <dbReference type="Proteomes" id="UP000035682"/>
    </source>
</evidence>
<keyword evidence="2 5" id="KW-0812">Transmembrane</keyword>
<dbReference type="InterPro" id="IPR000276">
    <property type="entry name" value="GPCR_Rhodpsn"/>
</dbReference>
<dbReference type="AlphaFoldDB" id="A0A090KYA6"/>
<dbReference type="EMBL" id="LN609528">
    <property type="protein sequence ID" value="CEF62505.1"/>
    <property type="molecule type" value="Genomic_DNA"/>
</dbReference>
<evidence type="ECO:0000256" key="3">
    <source>
        <dbReference type="ARBA" id="ARBA00022989"/>
    </source>
</evidence>
<feature type="transmembrane region" description="Helical" evidence="5">
    <location>
        <begin position="331"/>
        <end position="352"/>
    </location>
</feature>
<dbReference type="CTD" id="36374870"/>
<dbReference type="PANTHER" id="PTHR46273:SF2">
    <property type="entry name" value="G-PROTEIN COUPLED RECEPTORS FAMILY 1 PROFILE DOMAIN-CONTAINING PROTEIN"/>
    <property type="match status" value="1"/>
</dbReference>
<dbReference type="CDD" id="cd14978">
    <property type="entry name" value="7tmA_FMRFamide_R-like"/>
    <property type="match status" value="1"/>
</dbReference>
<keyword evidence="4 5" id="KW-0472">Membrane</keyword>
<dbReference type="GO" id="GO:0008528">
    <property type="term" value="F:G protein-coupled peptide receptor activity"/>
    <property type="evidence" value="ECO:0007669"/>
    <property type="project" value="InterPro"/>
</dbReference>
<proteinExistence type="predicted"/>
<dbReference type="OMA" id="RININFQ"/>
<evidence type="ECO:0000313" key="9">
    <source>
        <dbReference type="WBParaSite" id="SRAE_1000077500.1"/>
    </source>
</evidence>
<reference evidence="7 8" key="1">
    <citation type="submission" date="2014-09" db="EMBL/GenBank/DDBJ databases">
        <authorList>
            <person name="Martin A.A."/>
        </authorList>
    </citation>
    <scope>NUCLEOTIDE SEQUENCE</scope>
    <source>
        <strain evidence="8">ED321</strain>
        <strain evidence="7">ED321 Heterogonic</strain>
    </source>
</reference>
<feature type="transmembrane region" description="Helical" evidence="5">
    <location>
        <begin position="70"/>
        <end position="89"/>
    </location>
</feature>
<comment type="subcellular location">
    <subcellularLocation>
        <location evidence="1">Membrane</location>
    </subcellularLocation>
</comment>
<keyword evidence="7" id="KW-0675">Receptor</keyword>
<feature type="transmembrane region" description="Helical" evidence="5">
    <location>
        <begin position="241"/>
        <end position="260"/>
    </location>
</feature>
<evidence type="ECO:0000313" key="10">
    <source>
        <dbReference type="WormBase" id="SRAE_1000077500"/>
    </source>
</evidence>
<evidence type="ECO:0000256" key="5">
    <source>
        <dbReference type="SAM" id="Phobius"/>
    </source>
</evidence>
<name>A0A090KYA6_STRRB</name>
<dbReference type="RefSeq" id="XP_024501707.1">
    <property type="nucleotide sequence ID" value="XM_024647650.1"/>
</dbReference>
<dbReference type="InterPro" id="IPR053219">
    <property type="entry name" value="GPCR_Dmsr-1"/>
</dbReference>
<keyword evidence="3 5" id="KW-1133">Transmembrane helix</keyword>
<dbReference type="Proteomes" id="UP000035682">
    <property type="component" value="Unplaced"/>
</dbReference>
<evidence type="ECO:0000313" key="7">
    <source>
        <dbReference type="EMBL" id="CEF62505.1"/>
    </source>
</evidence>
<keyword evidence="8" id="KW-1185">Reference proteome</keyword>
<reference evidence="9" key="2">
    <citation type="submission" date="2020-12" db="UniProtKB">
        <authorList>
            <consortium name="WormBaseParasite"/>
        </authorList>
    </citation>
    <scope>IDENTIFICATION</scope>
</reference>
<evidence type="ECO:0000256" key="4">
    <source>
        <dbReference type="ARBA" id="ARBA00023136"/>
    </source>
</evidence>
<evidence type="ECO:0000259" key="6">
    <source>
        <dbReference type="PROSITE" id="PS50262"/>
    </source>
</evidence>
<dbReference type="Gene3D" id="1.20.1070.10">
    <property type="entry name" value="Rhodopsin 7-helix transmembrane proteins"/>
    <property type="match status" value="1"/>
</dbReference>
<feature type="domain" description="G-protein coupled receptors family 1 profile" evidence="6">
    <location>
        <begin position="50"/>
        <end position="350"/>
    </location>
</feature>
<protein>
    <submittedName>
        <fullName evidence="7">G protein-coupled receptor, rhodopsin-like family and GPCR, rhodopsin-like, 7TM domain and 7TM GPCR, serpentine receptor class w (Srw) family-containing protein</fullName>
    </submittedName>
</protein>